<protein>
    <submittedName>
        <fullName evidence="3">DUF2382 domain-containing protein</fullName>
    </submittedName>
</protein>
<dbReference type="Proteomes" id="UP000403266">
    <property type="component" value="Unassembled WGS sequence"/>
</dbReference>
<dbReference type="PANTHER" id="PTHR38463:SF1">
    <property type="entry name" value="STRESS RESPONSE PROTEIN YSNF"/>
    <property type="match status" value="1"/>
</dbReference>
<dbReference type="AlphaFoldDB" id="A0A5N7MP85"/>
<keyword evidence="4" id="KW-1185">Reference proteome</keyword>
<dbReference type="Pfam" id="PF09557">
    <property type="entry name" value="DUF2382"/>
    <property type="match status" value="1"/>
</dbReference>
<dbReference type="EMBL" id="VOSK01000169">
    <property type="protein sequence ID" value="MPR28743.1"/>
    <property type="molecule type" value="Genomic_DNA"/>
</dbReference>
<sequence length="292" mass="31975">MTAQQTVTALFDDRADARRAIDELVSAGISRTSITLMPEDDSASSPVTGSSYDTDRDEKGFFASLADFFLPDEDRSTYAEAMHRGSTMVTVTVDAARAERVEDILEEYGTVDLEERESAWRADGWQGHTPDATAINAATTRKASGPTASRATDAGEEVIPVVEEQLRVGKRDVSRGHVKVRSYVVETPVSEQVSLRTESVQVERRPVDRAAAVGDDTFRERTIEAEATSEEAVVSKEARVTGEVVVKKGVEQRTETVSDTVRSTKVDVEDDRVATDKTTLNRKDGKSLKRSV</sequence>
<dbReference type="OrthoDB" id="7204249at2"/>
<reference evidence="3 4" key="1">
    <citation type="journal article" date="2019" name="Syst. Appl. Microbiol.">
        <title>Microvirga tunisiensis sp. nov., a root nodule symbiotic bacterium isolated from Lupinus micranthus and L. luteus grown in Northern Tunisia.</title>
        <authorList>
            <person name="Msaddak A."/>
            <person name="Rejili M."/>
            <person name="Duran D."/>
            <person name="Mars M."/>
            <person name="Palacios J.M."/>
            <person name="Ruiz-Argueso T."/>
            <person name="Rey L."/>
            <person name="Imperial J."/>
        </authorList>
    </citation>
    <scope>NUCLEOTIDE SEQUENCE [LARGE SCALE GENOMIC DNA]</scope>
    <source>
        <strain evidence="3 4">Lmie10</strain>
    </source>
</reference>
<dbReference type="InterPro" id="IPR019060">
    <property type="entry name" value="DUF2382"/>
</dbReference>
<evidence type="ECO:0000256" key="1">
    <source>
        <dbReference type="SAM" id="MobiDB-lite"/>
    </source>
</evidence>
<dbReference type="PANTHER" id="PTHR38463">
    <property type="entry name" value="STRESS RESPONSE PROTEIN YSNF"/>
    <property type="match status" value="1"/>
</dbReference>
<feature type="region of interest" description="Disordered" evidence="1">
    <location>
        <begin position="36"/>
        <end position="55"/>
    </location>
</feature>
<comment type="caution">
    <text evidence="3">The sequence shown here is derived from an EMBL/GenBank/DDBJ whole genome shotgun (WGS) entry which is preliminary data.</text>
</comment>
<evidence type="ECO:0000313" key="3">
    <source>
        <dbReference type="EMBL" id="MPR28743.1"/>
    </source>
</evidence>
<proteinExistence type="predicted"/>
<name>A0A5N7MP85_9HYPH</name>
<organism evidence="3 4">
    <name type="scientific">Microvirga tunisiensis</name>
    <dbReference type="NCBI Taxonomy" id="2108360"/>
    <lineage>
        <taxon>Bacteria</taxon>
        <taxon>Pseudomonadati</taxon>
        <taxon>Pseudomonadota</taxon>
        <taxon>Alphaproteobacteria</taxon>
        <taxon>Hyphomicrobiales</taxon>
        <taxon>Methylobacteriaceae</taxon>
        <taxon>Microvirga</taxon>
    </lineage>
</organism>
<gene>
    <name evidence="3" type="ORF">FS320_27290</name>
</gene>
<feature type="domain" description="DUF2382" evidence="2">
    <location>
        <begin position="159"/>
        <end position="268"/>
    </location>
</feature>
<feature type="compositionally biased region" description="Polar residues" evidence="1">
    <location>
        <begin position="43"/>
        <end position="52"/>
    </location>
</feature>
<evidence type="ECO:0000259" key="2">
    <source>
        <dbReference type="Pfam" id="PF09557"/>
    </source>
</evidence>
<accession>A0A5N7MP85</accession>
<evidence type="ECO:0000313" key="4">
    <source>
        <dbReference type="Proteomes" id="UP000403266"/>
    </source>
</evidence>
<dbReference type="InterPro" id="IPR052967">
    <property type="entry name" value="Stress_Response_Assoc"/>
</dbReference>